<name>A0A9D7XI17_9BACT</name>
<proteinExistence type="predicted"/>
<dbReference type="InterPro" id="IPR029052">
    <property type="entry name" value="Metallo-depent_PP-like"/>
</dbReference>
<dbReference type="SUPFAM" id="SSF56300">
    <property type="entry name" value="Metallo-dependent phosphatases"/>
    <property type="match status" value="1"/>
</dbReference>
<feature type="domain" description="Calcineurin-like phosphoesterase" evidence="1">
    <location>
        <begin position="31"/>
        <end position="244"/>
    </location>
</feature>
<dbReference type="GO" id="GO:0016787">
    <property type="term" value="F:hydrolase activity"/>
    <property type="evidence" value="ECO:0007669"/>
    <property type="project" value="InterPro"/>
</dbReference>
<dbReference type="Proteomes" id="UP000886657">
    <property type="component" value="Unassembled WGS sequence"/>
</dbReference>
<reference evidence="2" key="1">
    <citation type="submission" date="2020-10" db="EMBL/GenBank/DDBJ databases">
        <title>Connecting structure to function with the recovery of over 1000 high-quality activated sludge metagenome-assembled genomes encoding full-length rRNA genes using long-read sequencing.</title>
        <authorList>
            <person name="Singleton C.M."/>
            <person name="Petriglieri F."/>
            <person name="Kristensen J.M."/>
            <person name="Kirkegaard R.H."/>
            <person name="Michaelsen T.Y."/>
            <person name="Andersen M.H."/>
            <person name="Karst S.M."/>
            <person name="Dueholm M.S."/>
            <person name="Nielsen P.H."/>
            <person name="Albertsen M."/>
        </authorList>
    </citation>
    <scope>NUCLEOTIDE SEQUENCE</scope>
    <source>
        <strain evidence="2">Skiv_18-Q3-R9-52_MAXAC.067</strain>
    </source>
</reference>
<sequence length="524" mass="56139">MMADTQWMQEDDGKSPGSVPVGMINQLNAEFIRHKVAFVVEAGDLTHSGSVRSLDIRATFTQALYNAGIGFFPLRGNHEPTAQAAAEFLRIFPQTRGGLQNATPRDALVSTEDDDRLAPVQVMGEPFLVGSRFSSPSRALSGLSYAFDFNNARFVLLDQFTPADGSANCITAQQGWISSTLASRPQGTHAFVLGHKNLICPYQPDSLFGTFPGDSLAGAFAAQDAFIASLADNGVRYYIHGHDHFHERVKVGTSDGSGKAVTAIFSAATASEVKVPRATRTWWDPAELPGFRRSIHSQQVNTVGYYLYTVDGPAVTVAYYAADLDSVFDPEGNWGAGHFTITQTPDLAFQLRETFGYGLEGQEFLVSQGASYTGISHASGGTTATFLAGRNGHLAVDYNGVPFVKAVNLGWQPNPPGLFSPVLNLWGLRELGSAGPPQAYALSLSFDPKLLDPRVVEQGWIGLATPLHGLWSNAVDGNQGGTKTFVKGPWQPSYGLGTYGVDSATGTVWAVMNHMGPFAVAPLP</sequence>
<dbReference type="Gene3D" id="3.60.21.10">
    <property type="match status" value="1"/>
</dbReference>
<evidence type="ECO:0000313" key="3">
    <source>
        <dbReference type="Proteomes" id="UP000886657"/>
    </source>
</evidence>
<evidence type="ECO:0000313" key="2">
    <source>
        <dbReference type="EMBL" id="MBK9798001.1"/>
    </source>
</evidence>
<dbReference type="PANTHER" id="PTHR43143">
    <property type="entry name" value="METALLOPHOSPHOESTERASE, CALCINEURIN SUPERFAMILY"/>
    <property type="match status" value="1"/>
</dbReference>
<dbReference type="Pfam" id="PF00149">
    <property type="entry name" value="Metallophos"/>
    <property type="match status" value="1"/>
</dbReference>
<dbReference type="EMBL" id="JADKIO010000013">
    <property type="protein sequence ID" value="MBK9798001.1"/>
    <property type="molecule type" value="Genomic_DNA"/>
</dbReference>
<organism evidence="2 3">
    <name type="scientific">Candidatus Geothrix skivensis</name>
    <dbReference type="NCBI Taxonomy" id="2954439"/>
    <lineage>
        <taxon>Bacteria</taxon>
        <taxon>Pseudomonadati</taxon>
        <taxon>Acidobacteriota</taxon>
        <taxon>Holophagae</taxon>
        <taxon>Holophagales</taxon>
        <taxon>Holophagaceae</taxon>
        <taxon>Geothrix</taxon>
    </lineage>
</organism>
<dbReference type="InterPro" id="IPR004843">
    <property type="entry name" value="Calcineurin-like_PHP"/>
</dbReference>
<comment type="caution">
    <text evidence="2">The sequence shown here is derived from an EMBL/GenBank/DDBJ whole genome shotgun (WGS) entry which is preliminary data.</text>
</comment>
<accession>A0A9D7XI17</accession>
<dbReference type="AlphaFoldDB" id="A0A9D7XI17"/>
<evidence type="ECO:0000259" key="1">
    <source>
        <dbReference type="Pfam" id="PF00149"/>
    </source>
</evidence>
<dbReference type="InterPro" id="IPR051918">
    <property type="entry name" value="STPP_CPPED1"/>
</dbReference>
<gene>
    <name evidence="2" type="ORF">IPP58_16275</name>
</gene>
<dbReference type="PANTHER" id="PTHR43143:SF6">
    <property type="entry name" value="BLL3016 PROTEIN"/>
    <property type="match status" value="1"/>
</dbReference>
<protein>
    <submittedName>
        <fullName evidence="2">Metallophosphoesterase</fullName>
    </submittedName>
</protein>